<comment type="caution">
    <text evidence="4">The sequence shown here is derived from an EMBL/GenBank/DDBJ whole genome shotgun (WGS) entry which is preliminary data.</text>
</comment>
<evidence type="ECO:0000313" key="5">
    <source>
        <dbReference type="Proteomes" id="UP001595462"/>
    </source>
</evidence>
<dbReference type="Pfam" id="PF03975">
    <property type="entry name" value="CheD"/>
    <property type="match status" value="1"/>
</dbReference>
<dbReference type="Proteomes" id="UP001595462">
    <property type="component" value="Unassembled WGS sequence"/>
</dbReference>
<evidence type="ECO:0000256" key="2">
    <source>
        <dbReference type="ARBA" id="ARBA00022801"/>
    </source>
</evidence>
<evidence type="ECO:0000256" key="1">
    <source>
        <dbReference type="ARBA" id="ARBA00022500"/>
    </source>
</evidence>
<dbReference type="HAMAP" id="MF_01440">
    <property type="entry name" value="CheD"/>
    <property type="match status" value="1"/>
</dbReference>
<keyword evidence="1 3" id="KW-0145">Chemotaxis</keyword>
<comment type="catalytic activity">
    <reaction evidence="3">
        <text>L-glutaminyl-[protein] + H2O = L-glutamyl-[protein] + NH4(+)</text>
        <dbReference type="Rhea" id="RHEA:16441"/>
        <dbReference type="Rhea" id="RHEA-COMP:10207"/>
        <dbReference type="Rhea" id="RHEA-COMP:10208"/>
        <dbReference type="ChEBI" id="CHEBI:15377"/>
        <dbReference type="ChEBI" id="CHEBI:28938"/>
        <dbReference type="ChEBI" id="CHEBI:29973"/>
        <dbReference type="ChEBI" id="CHEBI:30011"/>
        <dbReference type="EC" id="3.5.1.44"/>
    </reaction>
</comment>
<dbReference type="CDD" id="cd16352">
    <property type="entry name" value="CheD"/>
    <property type="match status" value="1"/>
</dbReference>
<proteinExistence type="inferred from homology"/>
<keyword evidence="5" id="KW-1185">Reference proteome</keyword>
<reference evidence="5" key="1">
    <citation type="journal article" date="2019" name="Int. J. Syst. Evol. Microbiol.">
        <title>The Global Catalogue of Microorganisms (GCM) 10K type strain sequencing project: providing services to taxonomists for standard genome sequencing and annotation.</title>
        <authorList>
            <consortium name="The Broad Institute Genomics Platform"/>
            <consortium name="The Broad Institute Genome Sequencing Center for Infectious Disease"/>
            <person name="Wu L."/>
            <person name="Ma J."/>
        </authorList>
    </citation>
    <scope>NUCLEOTIDE SEQUENCE [LARGE SCALE GENOMIC DNA]</scope>
    <source>
        <strain evidence="5">KCTC 52640</strain>
    </source>
</reference>
<dbReference type="EC" id="3.5.1.44" evidence="3"/>
<dbReference type="RefSeq" id="WP_380688893.1">
    <property type="nucleotide sequence ID" value="NZ_JBHRSS010000003.1"/>
</dbReference>
<dbReference type="PANTHER" id="PTHR35147">
    <property type="entry name" value="CHEMORECEPTOR GLUTAMINE DEAMIDASE CHED-RELATED"/>
    <property type="match status" value="1"/>
</dbReference>
<sequence>MSVASNSILAGRDGSRHGLAAYEYFDCDHGCDAVKLLPGEYYATDQNMLLTTVLGSCVAACLRDPVAGVGGMNHFMLPAAGPDTLVDPRAAMRYGVHAMDALLAALYAGGARRERLEAKAFGGGMVLNDMKIARIGEANTDFLRRYLADRGIALVAEDLGDRCPRRVNYFPSSGRVLVRRFKRHDKDLAERELALARTLARAEAAARTSAAAVRHGQGVE</sequence>
<dbReference type="InterPro" id="IPR038592">
    <property type="entry name" value="CheD-like_sf"/>
</dbReference>
<dbReference type="PANTHER" id="PTHR35147:SF2">
    <property type="entry name" value="CHEMORECEPTOR GLUTAMINE DEAMIDASE CHED-RELATED"/>
    <property type="match status" value="1"/>
</dbReference>
<evidence type="ECO:0000256" key="3">
    <source>
        <dbReference type="HAMAP-Rule" id="MF_01440"/>
    </source>
</evidence>
<evidence type="ECO:0000313" key="4">
    <source>
        <dbReference type="EMBL" id="MFC3104169.1"/>
    </source>
</evidence>
<protein>
    <recommendedName>
        <fullName evidence="3">Probable chemoreceptor glutamine deamidase CheD</fullName>
        <ecNumber evidence="3">3.5.1.44</ecNumber>
    </recommendedName>
</protein>
<dbReference type="InterPro" id="IPR005659">
    <property type="entry name" value="Chemorcpt_Glu_NH3ase_CheD"/>
</dbReference>
<name>A0ABV7EN95_9GAMM</name>
<dbReference type="SUPFAM" id="SSF64438">
    <property type="entry name" value="CNF1/YfiH-like putative cysteine hydrolases"/>
    <property type="match status" value="1"/>
</dbReference>
<accession>A0ABV7EN95</accession>
<dbReference type="InterPro" id="IPR011324">
    <property type="entry name" value="Cytotoxic_necrot_fac-like_cat"/>
</dbReference>
<dbReference type="Gene3D" id="3.30.1330.200">
    <property type="match status" value="1"/>
</dbReference>
<keyword evidence="2 3" id="KW-0378">Hydrolase</keyword>
<dbReference type="EMBL" id="JBHRSS010000003">
    <property type="protein sequence ID" value="MFC3104169.1"/>
    <property type="molecule type" value="Genomic_DNA"/>
</dbReference>
<comment type="function">
    <text evidence="3">Probably deamidates glutamine residues to glutamate on methyl-accepting chemotaxis receptors (MCPs), playing an important role in chemotaxis.</text>
</comment>
<gene>
    <name evidence="3" type="primary">cheD</name>
    <name evidence="4" type="ORF">ACFOSU_09710</name>
</gene>
<comment type="similarity">
    <text evidence="3">Belongs to the CheD family.</text>
</comment>
<organism evidence="4 5">
    <name type="scientific">Salinisphaera aquimarina</name>
    <dbReference type="NCBI Taxonomy" id="2094031"/>
    <lineage>
        <taxon>Bacteria</taxon>
        <taxon>Pseudomonadati</taxon>
        <taxon>Pseudomonadota</taxon>
        <taxon>Gammaproteobacteria</taxon>
        <taxon>Salinisphaerales</taxon>
        <taxon>Salinisphaeraceae</taxon>
        <taxon>Salinisphaera</taxon>
    </lineage>
</organism>